<dbReference type="Proteomes" id="UP000034246">
    <property type="component" value="Unassembled WGS sequence"/>
</dbReference>
<organism evidence="1 2">
    <name type="scientific">Candidatus Woesebacteria bacterium GW2011_GWA1_39_21</name>
    <dbReference type="NCBI Taxonomy" id="1618550"/>
    <lineage>
        <taxon>Bacteria</taxon>
        <taxon>Candidatus Woeseibacteriota</taxon>
    </lineage>
</organism>
<dbReference type="STRING" id="1618550.UT39_C0012G0019"/>
<sequence>MRKSPAQKLFKEKIDFESLRNKLKLKNNEEENNLFVSFPKVKKALEEKNLSLKQIRQHSAKLIGAGLIGGSFLLSTPSSTLSLPQPHEIYSYPELDKAFSNLKVKNQVLTDALRPILPDVARPLSVNEEKVVEYIVKDTTGIPAKATLEGEHLNTTFGYIGAEQHLKRYPGDGMIGHGDDKYAASGMAPGLGAWGYFALSREALTPSLEETEKWYAVVQTLYLPDWNTRQPYLKNWYKYRKVIIVNVENGNAVVCAIADSGPAAWTGKQFGGSPEVMDSLGGMKYKKGKVLVFFVDDPENKIPLGPVEYGKIPALDNTLLGLT</sequence>
<dbReference type="EMBL" id="LBWP01000012">
    <property type="protein sequence ID" value="KKR10997.1"/>
    <property type="molecule type" value="Genomic_DNA"/>
</dbReference>
<proteinExistence type="predicted"/>
<evidence type="ECO:0000313" key="1">
    <source>
        <dbReference type="EMBL" id="KKR10997.1"/>
    </source>
</evidence>
<evidence type="ECO:0000313" key="2">
    <source>
        <dbReference type="Proteomes" id="UP000034246"/>
    </source>
</evidence>
<name>A0A0G0RBA1_9BACT</name>
<protein>
    <submittedName>
        <fullName evidence="1">Uncharacterized protein</fullName>
    </submittedName>
</protein>
<comment type="caution">
    <text evidence="1">The sequence shown here is derived from an EMBL/GenBank/DDBJ whole genome shotgun (WGS) entry which is preliminary data.</text>
</comment>
<reference evidence="1 2" key="1">
    <citation type="journal article" date="2015" name="Nature">
        <title>rRNA introns, odd ribosomes, and small enigmatic genomes across a large radiation of phyla.</title>
        <authorList>
            <person name="Brown C.T."/>
            <person name="Hug L.A."/>
            <person name="Thomas B.C."/>
            <person name="Sharon I."/>
            <person name="Castelle C.J."/>
            <person name="Singh A."/>
            <person name="Wilkins M.J."/>
            <person name="Williams K.H."/>
            <person name="Banfield J.F."/>
        </authorList>
    </citation>
    <scope>NUCLEOTIDE SEQUENCE [LARGE SCALE GENOMIC DNA]</scope>
</reference>
<accession>A0A0G0RBA1</accession>
<dbReference type="AlphaFoldDB" id="A0A0G0RBA1"/>
<gene>
    <name evidence="1" type="ORF">UT39_C0012G0019</name>
</gene>